<proteinExistence type="predicted"/>
<dbReference type="Gene3D" id="1.10.510.10">
    <property type="entry name" value="Transferase(Phosphotransferase) domain 1"/>
    <property type="match status" value="1"/>
</dbReference>
<dbReference type="PROSITE" id="PS50011">
    <property type="entry name" value="PROTEIN_KINASE_DOM"/>
    <property type="match status" value="1"/>
</dbReference>
<accession>S3CYB7</accession>
<protein>
    <recommendedName>
        <fullName evidence="6">EKC/KEOPS complex subunit BUD32</fullName>
        <ecNumber evidence="4">2.7.11.1</ecNumber>
    </recommendedName>
    <alternativeName>
        <fullName evidence="13 14">Atypical Serine/threonine protein kinase BUD32</fullName>
    </alternativeName>
    <alternativeName>
        <fullName evidence="12">Autophagy-related protein 1</fullName>
    </alternativeName>
    <alternativeName>
        <fullName evidence="5">EKC/KEOPS complex subunit bud32</fullName>
    </alternativeName>
</protein>
<keyword evidence="10 18" id="KW-0418">Kinase</keyword>
<dbReference type="Proteomes" id="UP000016922">
    <property type="component" value="Unassembled WGS sequence"/>
</dbReference>
<dbReference type="GO" id="GO:0005776">
    <property type="term" value="C:autophagosome"/>
    <property type="evidence" value="ECO:0007669"/>
    <property type="project" value="TreeGrafter"/>
</dbReference>
<evidence type="ECO:0000256" key="11">
    <source>
        <dbReference type="ARBA" id="ARBA00022840"/>
    </source>
</evidence>
<keyword evidence="9" id="KW-0547">Nucleotide-binding</keyword>
<dbReference type="STRING" id="1116229.S3CYB7"/>
<evidence type="ECO:0000256" key="5">
    <source>
        <dbReference type="ARBA" id="ARBA00013948"/>
    </source>
</evidence>
<comment type="catalytic activity">
    <reaction evidence="16">
        <text>L-seryl-[protein] + ATP = O-phospho-L-seryl-[protein] + ADP + H(+)</text>
        <dbReference type="Rhea" id="RHEA:17989"/>
        <dbReference type="Rhea" id="RHEA-COMP:9863"/>
        <dbReference type="Rhea" id="RHEA-COMP:11604"/>
        <dbReference type="ChEBI" id="CHEBI:15378"/>
        <dbReference type="ChEBI" id="CHEBI:29999"/>
        <dbReference type="ChEBI" id="CHEBI:30616"/>
        <dbReference type="ChEBI" id="CHEBI:83421"/>
        <dbReference type="ChEBI" id="CHEBI:456216"/>
        <dbReference type="EC" id="2.7.11.1"/>
    </reaction>
</comment>
<comment type="catalytic activity">
    <reaction evidence="15">
        <text>L-threonyl-[protein] + ATP = O-phospho-L-threonyl-[protein] + ADP + H(+)</text>
        <dbReference type="Rhea" id="RHEA:46608"/>
        <dbReference type="Rhea" id="RHEA-COMP:11060"/>
        <dbReference type="Rhea" id="RHEA-COMP:11605"/>
        <dbReference type="ChEBI" id="CHEBI:15378"/>
        <dbReference type="ChEBI" id="CHEBI:30013"/>
        <dbReference type="ChEBI" id="CHEBI:30616"/>
        <dbReference type="ChEBI" id="CHEBI:61977"/>
        <dbReference type="ChEBI" id="CHEBI:456216"/>
        <dbReference type="EC" id="2.7.11.1"/>
    </reaction>
</comment>
<dbReference type="InterPro" id="IPR011009">
    <property type="entry name" value="Kinase-like_dom_sf"/>
</dbReference>
<evidence type="ECO:0000259" key="17">
    <source>
        <dbReference type="PROSITE" id="PS50011"/>
    </source>
</evidence>
<dbReference type="GeneID" id="19460177"/>
<dbReference type="GO" id="GO:0004674">
    <property type="term" value="F:protein serine/threonine kinase activity"/>
    <property type="evidence" value="ECO:0007669"/>
    <property type="project" value="UniProtKB-KW"/>
</dbReference>
<evidence type="ECO:0000256" key="16">
    <source>
        <dbReference type="ARBA" id="ARBA00048679"/>
    </source>
</evidence>
<name>S3CYB7_GLAL2</name>
<evidence type="ECO:0000256" key="14">
    <source>
        <dbReference type="ARBA" id="ARBA00033194"/>
    </source>
</evidence>
<dbReference type="RefSeq" id="XP_008084068.1">
    <property type="nucleotide sequence ID" value="XM_008085877.1"/>
</dbReference>
<evidence type="ECO:0000256" key="8">
    <source>
        <dbReference type="ARBA" id="ARBA00022679"/>
    </source>
</evidence>
<evidence type="ECO:0000256" key="15">
    <source>
        <dbReference type="ARBA" id="ARBA00047899"/>
    </source>
</evidence>
<evidence type="ECO:0000256" key="10">
    <source>
        <dbReference type="ARBA" id="ARBA00022777"/>
    </source>
</evidence>
<dbReference type="CDD" id="cd00180">
    <property type="entry name" value="PKc"/>
    <property type="match status" value="1"/>
</dbReference>
<evidence type="ECO:0000256" key="9">
    <source>
        <dbReference type="ARBA" id="ARBA00022741"/>
    </source>
</evidence>
<evidence type="ECO:0000256" key="1">
    <source>
        <dbReference type="ARBA" id="ARBA00003747"/>
    </source>
</evidence>
<comment type="function">
    <text evidence="1">Component of the EKC/KEOPS complex that is required for the formation of a threonylcarbamoyl group on adenosine at position 37 (t(6)A37) in tRNAs that read codons beginning with adenine. The complex is probably involved in the transfer of the threonylcarbamoyl moiety of threonylcarbamoyl-AMP (TC-AMP) to the N6 group of A37. BUD32 has ATPase activity in the context of the EKC/KEOPS complex and likely plays a supporting role to the catalytic subunit KAE1. The EKC/KEOPS complex also promotes both telomere uncapping and telomere elongation. The complex is required for efficient recruitment of transcriptional coactivators.</text>
</comment>
<reference evidence="18 19" key="1">
    <citation type="journal article" date="2013" name="BMC Genomics">
        <title>Genomics-driven discovery of the pneumocandin biosynthetic gene cluster in the fungus Glarea lozoyensis.</title>
        <authorList>
            <person name="Chen L."/>
            <person name="Yue Q."/>
            <person name="Zhang X."/>
            <person name="Xiang M."/>
            <person name="Wang C."/>
            <person name="Li S."/>
            <person name="Che Y."/>
            <person name="Ortiz-Lopez F.J."/>
            <person name="Bills G.F."/>
            <person name="Liu X."/>
            <person name="An Z."/>
        </authorList>
    </citation>
    <scope>NUCLEOTIDE SEQUENCE [LARGE SCALE GENOMIC DNA]</scope>
    <source>
        <strain evidence="19">ATCC 20868 / MF5171</strain>
    </source>
</reference>
<dbReference type="KEGG" id="glz:GLAREA_01119"/>
<evidence type="ECO:0000256" key="6">
    <source>
        <dbReference type="ARBA" id="ARBA00019973"/>
    </source>
</evidence>
<dbReference type="OrthoDB" id="1668230at2759"/>
<evidence type="ECO:0000313" key="18">
    <source>
        <dbReference type="EMBL" id="EPE29959.1"/>
    </source>
</evidence>
<evidence type="ECO:0000256" key="3">
    <source>
        <dbReference type="ARBA" id="ARBA00011534"/>
    </source>
</evidence>
<dbReference type="EMBL" id="KE145367">
    <property type="protein sequence ID" value="EPE29959.1"/>
    <property type="molecule type" value="Genomic_DNA"/>
</dbReference>
<dbReference type="GO" id="GO:0005524">
    <property type="term" value="F:ATP binding"/>
    <property type="evidence" value="ECO:0007669"/>
    <property type="project" value="UniProtKB-KW"/>
</dbReference>
<keyword evidence="19" id="KW-1185">Reference proteome</keyword>
<dbReference type="PROSITE" id="PS00109">
    <property type="entry name" value="PROTEIN_KINASE_TYR"/>
    <property type="match status" value="1"/>
</dbReference>
<comment type="subunit">
    <text evidence="3">Component of the EKC/KEOPS complex composed of at least BUD32, CGI121, GON7, KAE1 and PCC1; the whole complex dimerizes.</text>
</comment>
<dbReference type="InterPro" id="IPR000719">
    <property type="entry name" value="Prot_kinase_dom"/>
</dbReference>
<evidence type="ECO:0000256" key="7">
    <source>
        <dbReference type="ARBA" id="ARBA00022527"/>
    </source>
</evidence>
<keyword evidence="11" id="KW-0067">ATP-binding</keyword>
<evidence type="ECO:0000256" key="13">
    <source>
        <dbReference type="ARBA" id="ARBA00030980"/>
    </source>
</evidence>
<evidence type="ECO:0000256" key="2">
    <source>
        <dbReference type="ARBA" id="ARBA00004623"/>
    </source>
</evidence>
<dbReference type="PANTHER" id="PTHR24348">
    <property type="entry name" value="SERINE/THREONINE-PROTEIN KINASE UNC-51-RELATED"/>
    <property type="match status" value="1"/>
</dbReference>
<evidence type="ECO:0000313" key="19">
    <source>
        <dbReference type="Proteomes" id="UP000016922"/>
    </source>
</evidence>
<dbReference type="AlphaFoldDB" id="S3CYB7"/>
<evidence type="ECO:0000256" key="4">
    <source>
        <dbReference type="ARBA" id="ARBA00012513"/>
    </source>
</evidence>
<feature type="domain" description="Protein kinase" evidence="17">
    <location>
        <begin position="1"/>
        <end position="284"/>
    </location>
</feature>
<dbReference type="GO" id="GO:0010506">
    <property type="term" value="P:regulation of autophagy"/>
    <property type="evidence" value="ECO:0007669"/>
    <property type="project" value="InterPro"/>
</dbReference>
<comment type="subcellular location">
    <subcellularLocation>
        <location evidence="2">Preautophagosomal structure membrane</location>
        <topology evidence="2">Peripheral membrane protein</topology>
    </subcellularLocation>
</comment>
<dbReference type="eggNOG" id="KOG0200">
    <property type="taxonomic scope" value="Eukaryota"/>
</dbReference>
<organism evidence="18 19">
    <name type="scientific">Glarea lozoyensis (strain ATCC 20868 / MF5171)</name>
    <dbReference type="NCBI Taxonomy" id="1116229"/>
    <lineage>
        <taxon>Eukaryota</taxon>
        <taxon>Fungi</taxon>
        <taxon>Dikarya</taxon>
        <taxon>Ascomycota</taxon>
        <taxon>Pezizomycotina</taxon>
        <taxon>Leotiomycetes</taxon>
        <taxon>Helotiales</taxon>
        <taxon>Helotiaceae</taxon>
        <taxon>Glarea</taxon>
    </lineage>
</organism>
<dbReference type="Pfam" id="PF00069">
    <property type="entry name" value="Pkinase"/>
    <property type="match status" value="1"/>
</dbReference>
<dbReference type="InterPro" id="IPR045269">
    <property type="entry name" value="Atg1-like"/>
</dbReference>
<dbReference type="GO" id="GO:0000045">
    <property type="term" value="P:autophagosome assembly"/>
    <property type="evidence" value="ECO:0007669"/>
    <property type="project" value="TreeGrafter"/>
</dbReference>
<dbReference type="GO" id="GO:0034045">
    <property type="term" value="C:phagophore assembly site membrane"/>
    <property type="evidence" value="ECO:0007669"/>
    <property type="project" value="UniProtKB-SubCell"/>
</dbReference>
<keyword evidence="7" id="KW-0723">Serine/threonine-protein kinase</keyword>
<dbReference type="PANTHER" id="PTHR24348:SF22">
    <property type="entry name" value="NON-SPECIFIC SERINE_THREONINE PROTEIN KINASE"/>
    <property type="match status" value="1"/>
</dbReference>
<dbReference type="SUPFAM" id="SSF56112">
    <property type="entry name" value="Protein kinase-like (PK-like)"/>
    <property type="match status" value="1"/>
</dbReference>
<dbReference type="HOGENOM" id="CLU_000288_31_3_1"/>
<dbReference type="GO" id="GO:0005829">
    <property type="term" value="C:cytosol"/>
    <property type="evidence" value="ECO:0007669"/>
    <property type="project" value="TreeGrafter"/>
</dbReference>
<dbReference type="InterPro" id="IPR008266">
    <property type="entry name" value="Tyr_kinase_AS"/>
</dbReference>
<dbReference type="OMA" id="FYLPRHW"/>
<keyword evidence="8" id="KW-0808">Transferase</keyword>
<evidence type="ECO:0000256" key="12">
    <source>
        <dbReference type="ARBA" id="ARBA00030237"/>
    </source>
</evidence>
<gene>
    <name evidence="18" type="ORF">GLAREA_01119</name>
</gene>
<dbReference type="EC" id="2.7.11.1" evidence="4"/>
<sequence>MSNHEDSKSNDILQWPEDREAKCEYGGVIVVKGLTSVVERMPNGDIIKTPWLDTAESDTYCKQLAIEAKVYQRLGEHPRLVKFKDWNPDKHALTLEYMPYGNMEAYVKRLRSECSVFKRGFFNSAFECFSWMDQMAEALSLLHSKGVIHCDVAPRNFLLGADRNIRIADFGGSSIDGSKALVCVNRRYRLPCSSWEEMATVKGDLFALGSVIYFLIEGKEPFEELSEAEVKTKFKAGQFPEFTDIGKASCCEEILRLCWHQEAESAEQIRKVLAEIRAEKHRWM</sequence>